<dbReference type="PANTHER" id="PTHR33529:SF2">
    <property type="entry name" value="LIPOPOLYSACCHARIDE EXPORT SYSTEM PERMEASE PROTEIN LPTG"/>
    <property type="match status" value="1"/>
</dbReference>
<feature type="transmembrane region" description="Helical" evidence="6">
    <location>
        <begin position="102"/>
        <end position="125"/>
    </location>
</feature>
<keyword evidence="3 6" id="KW-0812">Transmembrane</keyword>
<gene>
    <name evidence="7" type="primary">lptG</name>
    <name evidence="7" type="ORF">H6A60_10780</name>
</gene>
<evidence type="ECO:0000256" key="1">
    <source>
        <dbReference type="ARBA" id="ARBA00004651"/>
    </source>
</evidence>
<dbReference type="NCBIfam" id="TIGR04408">
    <property type="entry name" value="LptG_lptG"/>
    <property type="match status" value="1"/>
</dbReference>
<keyword evidence="5 6" id="KW-0472">Membrane</keyword>
<dbReference type="InterPro" id="IPR030923">
    <property type="entry name" value="LptG"/>
</dbReference>
<evidence type="ECO:0000256" key="5">
    <source>
        <dbReference type="ARBA" id="ARBA00023136"/>
    </source>
</evidence>
<organism evidence="7 8">
    <name type="scientific">Sutterella massiliensis</name>
    <dbReference type="NCBI Taxonomy" id="1816689"/>
    <lineage>
        <taxon>Bacteria</taxon>
        <taxon>Pseudomonadati</taxon>
        <taxon>Pseudomonadota</taxon>
        <taxon>Betaproteobacteria</taxon>
        <taxon>Burkholderiales</taxon>
        <taxon>Sutterellaceae</taxon>
        <taxon>Sutterella</taxon>
    </lineage>
</organism>
<sequence>MKVIDKQFTKEILLSTAFVLVALVALFAFFDLINQMEDVGTEYTLGTAFLLTSLTLPSRIYEVMPLAVLLAAVYTMARWAAKSEFTVLRVAGMSPVRLARALLLPGVLLVVLTYGFGEVVAPWAARYTIEVKSGDKNDTVSARGYVSGVWVRDLAQNHEGKPVDRYINVKNLSASNMSETGAWRMFEFNREGKLLRMIHADSASFHPGKGWQLHKAVTVTYPAFDPKDTKPIEAKIITSAPEELYLETTVGPEILGVMTTKPENMSMRDLDRYLAHITKTNQQAEHYQIAFWSKATYPLAIIVMLALSMPFAYMNARSGGVAVKIFLGVMIGIAFYALNNLFSYLGIVNTWSPIAVSITPSAVMLLLAALALCYVERR</sequence>
<feature type="transmembrane region" description="Helical" evidence="6">
    <location>
        <begin position="295"/>
        <end position="313"/>
    </location>
</feature>
<evidence type="ECO:0000256" key="2">
    <source>
        <dbReference type="ARBA" id="ARBA00022475"/>
    </source>
</evidence>
<evidence type="ECO:0000313" key="8">
    <source>
        <dbReference type="Proteomes" id="UP000715095"/>
    </source>
</evidence>
<accession>A0ABS2DUD4</accession>
<feature type="transmembrane region" description="Helical" evidence="6">
    <location>
        <begin position="325"/>
        <end position="348"/>
    </location>
</feature>
<protein>
    <submittedName>
        <fullName evidence="7">LPS export ABC transporter permease LptG</fullName>
    </submittedName>
</protein>
<evidence type="ECO:0000256" key="3">
    <source>
        <dbReference type="ARBA" id="ARBA00022692"/>
    </source>
</evidence>
<evidence type="ECO:0000313" key="7">
    <source>
        <dbReference type="EMBL" id="MBM6704954.1"/>
    </source>
</evidence>
<dbReference type="InterPro" id="IPR005495">
    <property type="entry name" value="LptG/LptF_permease"/>
</dbReference>
<feature type="transmembrane region" description="Helical" evidence="6">
    <location>
        <begin position="354"/>
        <end position="375"/>
    </location>
</feature>
<feature type="transmembrane region" description="Helical" evidence="6">
    <location>
        <begin position="60"/>
        <end position="81"/>
    </location>
</feature>
<keyword evidence="4 6" id="KW-1133">Transmembrane helix</keyword>
<dbReference type="Pfam" id="PF03739">
    <property type="entry name" value="LptF_LptG"/>
    <property type="match status" value="1"/>
</dbReference>
<evidence type="ECO:0000256" key="4">
    <source>
        <dbReference type="ARBA" id="ARBA00022989"/>
    </source>
</evidence>
<dbReference type="PANTHER" id="PTHR33529">
    <property type="entry name" value="SLR0882 PROTEIN-RELATED"/>
    <property type="match status" value="1"/>
</dbReference>
<dbReference type="EMBL" id="JACJJC010000031">
    <property type="protein sequence ID" value="MBM6704954.1"/>
    <property type="molecule type" value="Genomic_DNA"/>
</dbReference>
<name>A0ABS2DUD4_9BURK</name>
<evidence type="ECO:0000256" key="6">
    <source>
        <dbReference type="SAM" id="Phobius"/>
    </source>
</evidence>
<feature type="transmembrane region" description="Helical" evidence="6">
    <location>
        <begin position="12"/>
        <end position="30"/>
    </location>
</feature>
<comment type="caution">
    <text evidence="7">The sequence shown here is derived from an EMBL/GenBank/DDBJ whole genome shotgun (WGS) entry which is preliminary data.</text>
</comment>
<proteinExistence type="predicted"/>
<dbReference type="Proteomes" id="UP000715095">
    <property type="component" value="Unassembled WGS sequence"/>
</dbReference>
<comment type="subcellular location">
    <subcellularLocation>
        <location evidence="1">Cell membrane</location>
        <topology evidence="1">Multi-pass membrane protein</topology>
    </subcellularLocation>
</comment>
<keyword evidence="2" id="KW-1003">Cell membrane</keyword>
<reference evidence="7 8" key="1">
    <citation type="journal article" date="2021" name="Sci. Rep.">
        <title>The distribution of antibiotic resistance genes in chicken gut microbiota commensals.</title>
        <authorList>
            <person name="Juricova H."/>
            <person name="Matiasovicova J."/>
            <person name="Kubasova T."/>
            <person name="Cejkova D."/>
            <person name="Rychlik I."/>
        </authorList>
    </citation>
    <scope>NUCLEOTIDE SEQUENCE [LARGE SCALE GENOMIC DNA]</scope>
    <source>
        <strain evidence="7 8">An829</strain>
    </source>
</reference>
<keyword evidence="8" id="KW-1185">Reference proteome</keyword>